<evidence type="ECO:0000313" key="10">
    <source>
        <dbReference type="EMBL" id="SHL26159.1"/>
    </source>
</evidence>
<dbReference type="EMBL" id="FRBL01000002">
    <property type="protein sequence ID" value="SHL26159.1"/>
    <property type="molecule type" value="Genomic_DNA"/>
</dbReference>
<keyword evidence="7 8" id="KW-0472">Membrane</keyword>
<keyword evidence="5 8" id="KW-0812">Transmembrane</keyword>
<feature type="transmembrane region" description="Helical" evidence="8">
    <location>
        <begin position="79"/>
        <end position="100"/>
    </location>
</feature>
<evidence type="ECO:0000256" key="2">
    <source>
        <dbReference type="ARBA" id="ARBA00022475"/>
    </source>
</evidence>
<protein>
    <submittedName>
        <fullName evidence="10">Dolichyl-phosphate-mannose-protein mannosyltransferase</fullName>
    </submittedName>
</protein>
<feature type="transmembrane region" description="Helical" evidence="8">
    <location>
        <begin position="200"/>
        <end position="220"/>
    </location>
</feature>
<proteinExistence type="predicted"/>
<feature type="transmembrane region" description="Helical" evidence="8">
    <location>
        <begin position="338"/>
        <end position="357"/>
    </location>
</feature>
<evidence type="ECO:0000256" key="1">
    <source>
        <dbReference type="ARBA" id="ARBA00004651"/>
    </source>
</evidence>
<evidence type="ECO:0000256" key="3">
    <source>
        <dbReference type="ARBA" id="ARBA00022676"/>
    </source>
</evidence>
<keyword evidence="2" id="KW-1003">Cell membrane</keyword>
<feature type="transmembrane region" description="Helical" evidence="8">
    <location>
        <begin position="17"/>
        <end position="37"/>
    </location>
</feature>
<feature type="transmembrane region" description="Helical" evidence="8">
    <location>
        <begin position="112"/>
        <end position="137"/>
    </location>
</feature>
<dbReference type="InterPro" id="IPR038731">
    <property type="entry name" value="RgtA/B/C-like"/>
</dbReference>
<dbReference type="GO" id="GO:0005886">
    <property type="term" value="C:plasma membrane"/>
    <property type="evidence" value="ECO:0007669"/>
    <property type="project" value="UniProtKB-SubCell"/>
</dbReference>
<name>A0A1M6Z755_9BACT</name>
<dbReference type="RefSeq" id="WP_073079532.1">
    <property type="nucleotide sequence ID" value="NZ_FRBL01000002.1"/>
</dbReference>
<dbReference type="PANTHER" id="PTHR33908:SF11">
    <property type="entry name" value="MEMBRANE PROTEIN"/>
    <property type="match status" value="1"/>
</dbReference>
<comment type="subcellular location">
    <subcellularLocation>
        <location evidence="1">Cell membrane</location>
        <topology evidence="1">Multi-pass membrane protein</topology>
    </subcellularLocation>
</comment>
<accession>A0A1M6Z755</accession>
<keyword evidence="6 8" id="KW-1133">Transmembrane helix</keyword>
<dbReference type="STRING" id="1419482.SAMN05444266_102636"/>
<reference evidence="10 11" key="1">
    <citation type="submission" date="2016-11" db="EMBL/GenBank/DDBJ databases">
        <authorList>
            <person name="Jaros S."/>
            <person name="Januszkiewicz K."/>
            <person name="Wedrychowicz H."/>
        </authorList>
    </citation>
    <scope>NUCLEOTIDE SEQUENCE [LARGE SCALE GENOMIC DNA]</scope>
    <source>
        <strain evidence="10 11">DSM 27406</strain>
    </source>
</reference>
<evidence type="ECO:0000313" key="11">
    <source>
        <dbReference type="Proteomes" id="UP000184420"/>
    </source>
</evidence>
<evidence type="ECO:0000256" key="6">
    <source>
        <dbReference type="ARBA" id="ARBA00022989"/>
    </source>
</evidence>
<sequence length="499" mass="57808">MIQPATNLYGYIKTDKWVYISLAMILVMRVAFIWLMGPMPQDAYYYFYGQHPALSYFDHPPGVAVLTRTFTEIFGAHSFAIKLGDTVVTLLMAGCFYMLSKKFLSPHKSWKALLLMLSTLMVTILSLVTTPDVPLMLWWAISLLCLYKVIFEQKGHWWIWTGFAMGLAFDSKYTAVFLPAGTILFLLLSARSRKWLLSPWFLLSIVCFFIAILPVIIWNVNNGFASFKFQSSERAGDIELNWLDVLGVVGHQAAILIPVLFFALCYFIWRAARRYGIRWWRVPEKELWLLCFFLPVFIGFFLISPIYWVKLNWMMPGYITGIIWVSVWIGQRWMRWQYIISLVVHLALGVEILFYPVPVKSDDTWAGWPGLGKAVQQLHATYPDDFIFSADDYKTSAILNLYMGKMVYSQNIIGRRALEFDYVGTDLQTLKGRNAIFINSLTDVKDDIDEQAFVKDLQPYFSSITPLEPIVVKRNGRLVRKWLVFRCTDYKPPVVRDLE</sequence>
<feature type="domain" description="Glycosyltransferase RgtA/B/C/D-like" evidence="9">
    <location>
        <begin position="58"/>
        <end position="218"/>
    </location>
</feature>
<dbReference type="Proteomes" id="UP000184420">
    <property type="component" value="Unassembled WGS sequence"/>
</dbReference>
<keyword evidence="11" id="KW-1185">Reference proteome</keyword>
<feature type="transmembrane region" description="Helical" evidence="8">
    <location>
        <begin position="240"/>
        <end position="267"/>
    </location>
</feature>
<dbReference type="Pfam" id="PF13231">
    <property type="entry name" value="PMT_2"/>
    <property type="match status" value="1"/>
</dbReference>
<dbReference type="GO" id="GO:0009103">
    <property type="term" value="P:lipopolysaccharide biosynthetic process"/>
    <property type="evidence" value="ECO:0007669"/>
    <property type="project" value="UniProtKB-ARBA"/>
</dbReference>
<evidence type="ECO:0000259" key="9">
    <source>
        <dbReference type="Pfam" id="PF13231"/>
    </source>
</evidence>
<evidence type="ECO:0000256" key="5">
    <source>
        <dbReference type="ARBA" id="ARBA00022692"/>
    </source>
</evidence>
<dbReference type="GO" id="GO:0016763">
    <property type="term" value="F:pentosyltransferase activity"/>
    <property type="evidence" value="ECO:0007669"/>
    <property type="project" value="TreeGrafter"/>
</dbReference>
<gene>
    <name evidence="10" type="ORF">SAMN05444266_102636</name>
</gene>
<evidence type="ECO:0000256" key="8">
    <source>
        <dbReference type="SAM" id="Phobius"/>
    </source>
</evidence>
<dbReference type="AlphaFoldDB" id="A0A1M6Z755"/>
<feature type="transmembrane region" description="Helical" evidence="8">
    <location>
        <begin position="287"/>
        <end position="307"/>
    </location>
</feature>
<feature type="transmembrane region" description="Helical" evidence="8">
    <location>
        <begin position="157"/>
        <end position="188"/>
    </location>
</feature>
<dbReference type="InterPro" id="IPR050297">
    <property type="entry name" value="LipidA_mod_glycosyltrf_83"/>
</dbReference>
<evidence type="ECO:0000256" key="4">
    <source>
        <dbReference type="ARBA" id="ARBA00022679"/>
    </source>
</evidence>
<keyword evidence="3 10" id="KW-0328">Glycosyltransferase</keyword>
<evidence type="ECO:0000256" key="7">
    <source>
        <dbReference type="ARBA" id="ARBA00023136"/>
    </source>
</evidence>
<feature type="transmembrane region" description="Helical" evidence="8">
    <location>
        <begin position="313"/>
        <end position="331"/>
    </location>
</feature>
<dbReference type="PANTHER" id="PTHR33908">
    <property type="entry name" value="MANNOSYLTRANSFERASE YKCB-RELATED"/>
    <property type="match status" value="1"/>
</dbReference>
<organism evidence="10 11">
    <name type="scientific">Chitinophaga jiangningensis</name>
    <dbReference type="NCBI Taxonomy" id="1419482"/>
    <lineage>
        <taxon>Bacteria</taxon>
        <taxon>Pseudomonadati</taxon>
        <taxon>Bacteroidota</taxon>
        <taxon>Chitinophagia</taxon>
        <taxon>Chitinophagales</taxon>
        <taxon>Chitinophagaceae</taxon>
        <taxon>Chitinophaga</taxon>
    </lineage>
</organism>
<keyword evidence="4 10" id="KW-0808">Transferase</keyword>